<organism evidence="1 2">
    <name type="scientific">Nitrosospira multiformis</name>
    <dbReference type="NCBI Taxonomy" id="1231"/>
    <lineage>
        <taxon>Bacteria</taxon>
        <taxon>Pseudomonadati</taxon>
        <taxon>Pseudomonadota</taxon>
        <taxon>Betaproteobacteria</taxon>
        <taxon>Nitrosomonadales</taxon>
        <taxon>Nitrosomonadaceae</taxon>
        <taxon>Nitrosospira</taxon>
    </lineage>
</organism>
<name>A0A1I7I1A4_9PROT</name>
<protein>
    <submittedName>
        <fullName evidence="1">Uncharacterized protein</fullName>
    </submittedName>
</protein>
<proteinExistence type="predicted"/>
<dbReference type="EMBL" id="FPBZ01000013">
    <property type="protein sequence ID" value="SFU66718.1"/>
    <property type="molecule type" value="Genomic_DNA"/>
</dbReference>
<evidence type="ECO:0000313" key="2">
    <source>
        <dbReference type="Proteomes" id="UP000182649"/>
    </source>
</evidence>
<gene>
    <name evidence="1" type="ORF">SAMN05216417_11380</name>
</gene>
<dbReference type="Proteomes" id="UP000182649">
    <property type="component" value="Unassembled WGS sequence"/>
</dbReference>
<evidence type="ECO:0000313" key="1">
    <source>
        <dbReference type="EMBL" id="SFU66718.1"/>
    </source>
</evidence>
<accession>A0A1I7I1A4</accession>
<reference evidence="1 2" key="1">
    <citation type="submission" date="2016-10" db="EMBL/GenBank/DDBJ databases">
        <authorList>
            <person name="de Groot N.N."/>
        </authorList>
    </citation>
    <scope>NUCLEOTIDE SEQUENCE [LARGE SCALE GENOMIC DNA]</scope>
    <source>
        <strain evidence="1 2">Nl14</strain>
    </source>
</reference>
<dbReference type="AlphaFoldDB" id="A0A1I7I1A4"/>
<sequence length="68" mass="7598">MLERLTITPRELAQMIKAAVAEGHYASARGSSSARRNYWLHASPLAGALHSLAQQYEIQCRGVRHRIP</sequence>